<evidence type="ECO:0000259" key="1">
    <source>
        <dbReference type="Pfam" id="PF13577"/>
    </source>
</evidence>
<evidence type="ECO:0000313" key="2">
    <source>
        <dbReference type="EMBL" id="MBB4134361.1"/>
    </source>
</evidence>
<protein>
    <recommendedName>
        <fullName evidence="1">SnoaL-like domain-containing protein</fullName>
    </recommendedName>
</protein>
<dbReference type="CDD" id="cd00531">
    <property type="entry name" value="NTF2_like"/>
    <property type="match status" value="1"/>
</dbReference>
<dbReference type="Proteomes" id="UP000551501">
    <property type="component" value="Unassembled WGS sequence"/>
</dbReference>
<dbReference type="Pfam" id="PF13577">
    <property type="entry name" value="SnoaL_4"/>
    <property type="match status" value="1"/>
</dbReference>
<feature type="domain" description="SnoaL-like" evidence="1">
    <location>
        <begin position="5"/>
        <end position="129"/>
    </location>
</feature>
<reference evidence="2 3" key="1">
    <citation type="submission" date="2020-08" db="EMBL/GenBank/DDBJ databases">
        <title>Sequencing the genomes of 1000 actinobacteria strains.</title>
        <authorList>
            <person name="Klenk H.-P."/>
        </authorList>
    </citation>
    <scope>NUCLEOTIDE SEQUENCE [LARGE SCALE GENOMIC DNA]</scope>
    <source>
        <strain evidence="2 3">DSM 45298</strain>
    </source>
</reference>
<comment type="caution">
    <text evidence="2">The sequence shown here is derived from an EMBL/GenBank/DDBJ whole genome shotgun (WGS) entry which is preliminary data.</text>
</comment>
<name>A0A840ES25_9ACTN</name>
<gene>
    <name evidence="2" type="ORF">BKA16_000913</name>
</gene>
<accession>A0A840ES25</accession>
<evidence type="ECO:0000313" key="3">
    <source>
        <dbReference type="Proteomes" id="UP000551501"/>
    </source>
</evidence>
<keyword evidence="3" id="KW-1185">Reference proteome</keyword>
<dbReference type="SUPFAM" id="SSF54427">
    <property type="entry name" value="NTF2-like"/>
    <property type="match status" value="1"/>
</dbReference>
<dbReference type="Gene3D" id="3.10.450.50">
    <property type="match status" value="1"/>
</dbReference>
<dbReference type="RefSeq" id="WP_183369544.1">
    <property type="nucleotide sequence ID" value="NZ_BAABHL010000128.1"/>
</dbReference>
<dbReference type="InterPro" id="IPR032710">
    <property type="entry name" value="NTF2-like_dom_sf"/>
</dbReference>
<dbReference type="AlphaFoldDB" id="A0A840ES25"/>
<dbReference type="InterPro" id="IPR037401">
    <property type="entry name" value="SnoaL-like"/>
</dbReference>
<proteinExistence type="predicted"/>
<dbReference type="EMBL" id="JACIFP010000001">
    <property type="protein sequence ID" value="MBB4134361.1"/>
    <property type="molecule type" value="Genomic_DNA"/>
</dbReference>
<organism evidence="2 3">
    <name type="scientific">Gordonia humi</name>
    <dbReference type="NCBI Taxonomy" id="686429"/>
    <lineage>
        <taxon>Bacteria</taxon>
        <taxon>Bacillati</taxon>
        <taxon>Actinomycetota</taxon>
        <taxon>Actinomycetes</taxon>
        <taxon>Mycobacteriales</taxon>
        <taxon>Gordoniaceae</taxon>
        <taxon>Gordonia</taxon>
    </lineage>
</organism>
<sequence>MMDLQEISDRFEIQQLMIDYSTAIDSRRFDDLDRVFTPDAHIDYRATGGTTGRFPEVKAWLAEILPRFPAYAHLLGNFDLSIHGDAATGRTMCFNPMVLSQEPKQVLYCGIWYLDEFVRTDDGWRISRRVEEKCYDQIV</sequence>